<dbReference type="GO" id="GO:0030596">
    <property type="term" value="F:alpha-L-rhamnosidase activity"/>
    <property type="evidence" value="ECO:0007669"/>
    <property type="project" value="UniProtKB-EC"/>
</dbReference>
<comment type="catalytic activity">
    <reaction evidence="1">
        <text>Hydrolysis of terminal non-reducing alpha-L-rhamnose residues in alpha-L-rhamnosides.</text>
        <dbReference type="EC" id="3.2.1.40"/>
    </reaction>
</comment>
<feature type="domain" description="Alpha-L-rhamnosidase concanavalin-like" evidence="4">
    <location>
        <begin position="222"/>
        <end position="319"/>
    </location>
</feature>
<evidence type="ECO:0000313" key="9">
    <source>
        <dbReference type="Proteomes" id="UP001304300"/>
    </source>
</evidence>
<feature type="domain" description="Alpha-L-rhamnosidase six-hairpin glycosidase" evidence="6">
    <location>
        <begin position="325"/>
        <end position="663"/>
    </location>
</feature>
<dbReference type="PIRSF" id="PIRSF010631">
    <property type="entry name" value="A-rhamnsds"/>
    <property type="match status" value="1"/>
</dbReference>
<dbReference type="Gene3D" id="2.60.420.10">
    <property type="entry name" value="Maltose phosphorylase, domain 3"/>
    <property type="match status" value="1"/>
</dbReference>
<dbReference type="Pfam" id="PF17390">
    <property type="entry name" value="Bac_rhamnosid_C"/>
    <property type="match status" value="1"/>
</dbReference>
<dbReference type="Proteomes" id="UP001304300">
    <property type="component" value="Chromosome"/>
</dbReference>
<dbReference type="EC" id="3.2.1.40" evidence="2"/>
<evidence type="ECO:0000313" key="8">
    <source>
        <dbReference type="EMBL" id="WOO43297.1"/>
    </source>
</evidence>
<evidence type="ECO:0000256" key="1">
    <source>
        <dbReference type="ARBA" id="ARBA00001445"/>
    </source>
</evidence>
<dbReference type="PANTHER" id="PTHR33307:SF6">
    <property type="entry name" value="ALPHA-RHAMNOSIDASE (EUROFUNG)-RELATED"/>
    <property type="match status" value="1"/>
</dbReference>
<dbReference type="SUPFAM" id="SSF48208">
    <property type="entry name" value="Six-hairpin glycosidases"/>
    <property type="match status" value="1"/>
</dbReference>
<dbReference type="Gene3D" id="1.50.10.10">
    <property type="match status" value="1"/>
</dbReference>
<dbReference type="InterPro" id="IPR013737">
    <property type="entry name" value="Bac_rhamnosid_N"/>
</dbReference>
<dbReference type="KEGG" id="puo:RZN69_09360"/>
<dbReference type="AlphaFoldDB" id="A0AAQ3LEM0"/>
<dbReference type="GO" id="GO:0005975">
    <property type="term" value="P:carbohydrate metabolic process"/>
    <property type="evidence" value="ECO:0007669"/>
    <property type="project" value="InterPro"/>
</dbReference>
<dbReference type="InterPro" id="IPR016007">
    <property type="entry name" value="Alpha_rhamnosid"/>
</dbReference>
<feature type="domain" description="Alpha-L-rhamnosidase C-terminal" evidence="7">
    <location>
        <begin position="678"/>
        <end position="738"/>
    </location>
</feature>
<evidence type="ECO:0000259" key="5">
    <source>
        <dbReference type="Pfam" id="PF08531"/>
    </source>
</evidence>
<organism evidence="8 9">
    <name type="scientific">Rubellicoccus peritrichatus</name>
    <dbReference type="NCBI Taxonomy" id="3080537"/>
    <lineage>
        <taxon>Bacteria</taxon>
        <taxon>Pseudomonadati</taxon>
        <taxon>Verrucomicrobiota</taxon>
        <taxon>Opitutia</taxon>
        <taxon>Puniceicoccales</taxon>
        <taxon>Cerasicoccaceae</taxon>
        <taxon>Rubellicoccus</taxon>
    </lineage>
</organism>
<dbReference type="InterPro" id="IPR008928">
    <property type="entry name" value="6-hairpin_glycosidase_sf"/>
</dbReference>
<sequence>MKTSEQQCVDLRKHFIRPSQLMKGDSPPACYARTNLELPKTIASASLQYTAFGIVEPWLNGQPLNDDRFLPGWSDYRKRVYVVKKPVGHVLKKGSNILGFILGNGWAGFTYGPWEHAKCLVDFTALSAELSVEYTDGTKASFVSTPDWRWAQGPVTSQSLYHGEHYDARKKLTDWTTPNFDKRRWKTGKAVSAPQIELTPRKCPPVRVTEQLAPEKIWKGSNGHWLVDFGQNLVGVVRLQVKEKSGQKIKLRFAEMLQDDGQLYTENLRGARATDIYICSGNGKETISPRWTFHGFRYAEIDGLSHPPKPEEISAQVLHNDLKPTGNFKTSNTLINQLQRCIVWGQRGNFLEAPTDCPQRDERLGWSGDAQVFVKTACFNYDCEDFYRQWMDAMRDGQRTDGAFPDLAPDVLGWHGNAGWGDAGIIVPHAVWQFYGNTSIVAENWSAMESYLSFLIERGNEYIQPETVYGDWLAVDAQRPEWGPTPKDLIGTAYFARDAGLISEMAQAIGKLTEANRYATLQTNVQRAFQKRYITPEGLVLGDTQTSYLLALAFDLVPENLVSAAGERLIEKLKARDWHLSTGFLGTPLLNPVLTKIGRTDVAYKVLEQETYPGWLYPILNGATTMWERWNSWTREHGFGPVEMNSFNHYAYGAIGEWLYATVAGLNVDNSTEQPIVSFSPRPGNSLKSASASLMIKQGKLACGWKLNSQGLKLKIDIPKGAKSRVSIPAKSWRTVQVNGKSVSRTPAIEPYQNGRFPSATLKPGSYEIVVPKKNVVIANLGQLHSE</sequence>
<dbReference type="InterPro" id="IPR012341">
    <property type="entry name" value="6hp_glycosidase-like_sf"/>
</dbReference>
<gene>
    <name evidence="8" type="ORF">RZN69_09360</name>
</gene>
<proteinExistence type="predicted"/>
<dbReference type="Gene3D" id="2.60.120.260">
    <property type="entry name" value="Galactose-binding domain-like"/>
    <property type="match status" value="2"/>
</dbReference>
<dbReference type="PANTHER" id="PTHR33307">
    <property type="entry name" value="ALPHA-RHAMNOSIDASE (EUROFUNG)"/>
    <property type="match status" value="1"/>
</dbReference>
<dbReference type="InterPro" id="IPR035398">
    <property type="entry name" value="Bac_rhamnosid_C"/>
</dbReference>
<evidence type="ECO:0000259" key="7">
    <source>
        <dbReference type="Pfam" id="PF17390"/>
    </source>
</evidence>
<evidence type="ECO:0000259" key="6">
    <source>
        <dbReference type="Pfam" id="PF17389"/>
    </source>
</evidence>
<dbReference type="Pfam" id="PF08531">
    <property type="entry name" value="Bac_rhamnosid_N"/>
    <property type="match status" value="1"/>
</dbReference>
<evidence type="ECO:0000256" key="2">
    <source>
        <dbReference type="ARBA" id="ARBA00012652"/>
    </source>
</evidence>
<dbReference type="InterPro" id="IPR008902">
    <property type="entry name" value="Rhamnosid_concanavalin"/>
</dbReference>
<keyword evidence="9" id="KW-1185">Reference proteome</keyword>
<evidence type="ECO:0000259" key="4">
    <source>
        <dbReference type="Pfam" id="PF05592"/>
    </source>
</evidence>
<dbReference type="Pfam" id="PF05592">
    <property type="entry name" value="Bac_rhamnosid"/>
    <property type="match status" value="1"/>
</dbReference>
<dbReference type="EMBL" id="CP136920">
    <property type="protein sequence ID" value="WOO43297.1"/>
    <property type="molecule type" value="Genomic_DNA"/>
</dbReference>
<keyword evidence="3 8" id="KW-0378">Hydrolase</keyword>
<evidence type="ECO:0000256" key="3">
    <source>
        <dbReference type="ARBA" id="ARBA00022801"/>
    </source>
</evidence>
<feature type="domain" description="Bacterial alpha-L-rhamnosidase N-terminal" evidence="5">
    <location>
        <begin position="40"/>
        <end position="210"/>
    </location>
</feature>
<dbReference type="RefSeq" id="WP_317835844.1">
    <property type="nucleotide sequence ID" value="NZ_CP136920.1"/>
</dbReference>
<dbReference type="Pfam" id="PF17389">
    <property type="entry name" value="Bac_rhamnosid6H"/>
    <property type="match status" value="1"/>
</dbReference>
<protein>
    <recommendedName>
        <fullName evidence="2">alpha-L-rhamnosidase</fullName>
        <ecNumber evidence="2">3.2.1.40</ecNumber>
    </recommendedName>
</protein>
<name>A0AAQ3LEM0_9BACT</name>
<dbReference type="InterPro" id="IPR035396">
    <property type="entry name" value="Bac_rhamnosid6H"/>
</dbReference>
<reference evidence="8 9" key="1">
    <citation type="submission" date="2023-10" db="EMBL/GenBank/DDBJ databases">
        <title>Rubellicoccus peritrichatus gen. nov., sp. nov., isolated from an algae of coral reef tank.</title>
        <authorList>
            <person name="Luo J."/>
        </authorList>
    </citation>
    <scope>NUCLEOTIDE SEQUENCE [LARGE SCALE GENOMIC DNA]</scope>
    <source>
        <strain evidence="8 9">CR14</strain>
    </source>
</reference>
<accession>A0AAQ3LEM0</accession>